<dbReference type="Pfam" id="PF06250">
    <property type="entry name" value="YhcG_C"/>
    <property type="match status" value="1"/>
</dbReference>
<dbReference type="GO" id="GO:0003676">
    <property type="term" value="F:nucleic acid binding"/>
    <property type="evidence" value="ECO:0007669"/>
    <property type="project" value="InterPro"/>
</dbReference>
<evidence type="ECO:0000313" key="3">
    <source>
        <dbReference type="EMBL" id="XAG62208.1"/>
    </source>
</evidence>
<sequence length="374" mass="42839">MSSELPTLEQQLSPLFERVVSILEQARSNVVRSVNHNTVLANWLIGREIVLQLQQGQQRAEYGKQVIEALSARLNRNYGKGFSATNLWYFRQFYLTYPNRIPIPHPTGGESTQLLTITHPAGGENAFSAKLSWSHYRALMKVKDAQAREFYEQEAAASGWDKRDLERQINSQYYQRILASQNPSALIAQGRKQITSATPAIEVLKNPYVLEFLGLPELPQLHESHLESAIMTQLQVFLLELGQGFAFVARQKRLQFEDKDLFVDLVFYHCILKCYVLIDLKMTELTHADVGQMDGYIRLFDDQYTSEGDNPTIGLILCAEKNEAVAKYSVLNDRKQIFASKYMLHLPTEQQLQQEIQRELKLIENLQGEQNEGN</sequence>
<protein>
    <submittedName>
        <fullName evidence="3">PDDEXK nuclease domain-containing protein</fullName>
    </submittedName>
</protein>
<dbReference type="InterPro" id="IPR041527">
    <property type="entry name" value="YhcG_N"/>
</dbReference>
<feature type="domain" description="YhcG PDDEXK nuclease" evidence="1">
    <location>
        <begin position="202"/>
        <end position="356"/>
    </location>
</feature>
<dbReference type="InterPro" id="IPR009362">
    <property type="entry name" value="YhcG_C"/>
</dbReference>
<name>A0AAU6TL57_UNCXX</name>
<feature type="domain" description="YhcG N-terminal" evidence="2">
    <location>
        <begin position="19"/>
        <end position="176"/>
    </location>
</feature>
<dbReference type="PANTHER" id="PTHR30547">
    <property type="entry name" value="UNCHARACTERIZED PROTEIN YHCG-RELATED"/>
    <property type="match status" value="1"/>
</dbReference>
<dbReference type="Pfam" id="PF17761">
    <property type="entry name" value="DUF1016_N"/>
    <property type="match status" value="1"/>
</dbReference>
<dbReference type="InterPro" id="IPR053148">
    <property type="entry name" value="PD-DEXK-like_domain"/>
</dbReference>
<reference evidence="3" key="1">
    <citation type="submission" date="2022-03" db="EMBL/GenBank/DDBJ databases">
        <title>Sea Food Isolates.</title>
        <authorList>
            <person name="Li c."/>
        </authorList>
    </citation>
    <scope>NUCLEOTIDE SEQUENCE</scope>
    <source>
        <strain evidence="3">19MO02SH05</strain>
    </source>
</reference>
<dbReference type="REBASE" id="848453">
    <property type="entry name" value="S1.BspH05ORF5430P"/>
</dbReference>
<dbReference type="AlphaFoldDB" id="A0AAU6TL57"/>
<dbReference type="PANTHER" id="PTHR30547:SF5">
    <property type="entry name" value="NUCLEASE YHCG-RELATED"/>
    <property type="match status" value="1"/>
</dbReference>
<gene>
    <name evidence="3" type="ORF">MRL64_05435</name>
</gene>
<proteinExistence type="predicted"/>
<evidence type="ECO:0000259" key="2">
    <source>
        <dbReference type="Pfam" id="PF17761"/>
    </source>
</evidence>
<evidence type="ECO:0000259" key="1">
    <source>
        <dbReference type="Pfam" id="PF06250"/>
    </source>
</evidence>
<accession>A0AAU6TL57</accession>
<dbReference type="Gene3D" id="3.40.1350.10">
    <property type="match status" value="1"/>
</dbReference>
<organism evidence="3">
    <name type="scientific">bacterium 19MO02SH05</name>
    <dbReference type="NCBI Taxonomy" id="2920696"/>
    <lineage>
        <taxon>Bacteria</taxon>
    </lineage>
</organism>
<dbReference type="InterPro" id="IPR011856">
    <property type="entry name" value="tRNA_endonuc-like_dom_sf"/>
</dbReference>
<dbReference type="EMBL" id="CP095342">
    <property type="protein sequence ID" value="XAG62208.1"/>
    <property type="molecule type" value="Genomic_DNA"/>
</dbReference>